<evidence type="ECO:0000313" key="1">
    <source>
        <dbReference type="EMBL" id="GIY55217.1"/>
    </source>
</evidence>
<accession>A0AAV4UBT4</accession>
<keyword evidence="2" id="KW-1185">Reference proteome</keyword>
<evidence type="ECO:0000313" key="2">
    <source>
        <dbReference type="Proteomes" id="UP001054837"/>
    </source>
</evidence>
<dbReference type="Proteomes" id="UP001054837">
    <property type="component" value="Unassembled WGS sequence"/>
</dbReference>
<reference evidence="1 2" key="1">
    <citation type="submission" date="2021-06" db="EMBL/GenBank/DDBJ databases">
        <title>Caerostris darwini draft genome.</title>
        <authorList>
            <person name="Kono N."/>
            <person name="Arakawa K."/>
        </authorList>
    </citation>
    <scope>NUCLEOTIDE SEQUENCE [LARGE SCALE GENOMIC DNA]</scope>
</reference>
<organism evidence="1 2">
    <name type="scientific">Caerostris darwini</name>
    <dbReference type="NCBI Taxonomy" id="1538125"/>
    <lineage>
        <taxon>Eukaryota</taxon>
        <taxon>Metazoa</taxon>
        <taxon>Ecdysozoa</taxon>
        <taxon>Arthropoda</taxon>
        <taxon>Chelicerata</taxon>
        <taxon>Arachnida</taxon>
        <taxon>Araneae</taxon>
        <taxon>Araneomorphae</taxon>
        <taxon>Entelegynae</taxon>
        <taxon>Araneoidea</taxon>
        <taxon>Araneidae</taxon>
        <taxon>Caerostris</taxon>
    </lineage>
</organism>
<dbReference type="EMBL" id="BPLQ01011070">
    <property type="protein sequence ID" value="GIY55217.1"/>
    <property type="molecule type" value="Genomic_DNA"/>
</dbReference>
<gene>
    <name evidence="1" type="ORF">CDAR_427971</name>
</gene>
<comment type="caution">
    <text evidence="1">The sequence shown here is derived from an EMBL/GenBank/DDBJ whole genome shotgun (WGS) entry which is preliminary data.</text>
</comment>
<proteinExistence type="predicted"/>
<name>A0AAV4UBT4_9ARAC</name>
<dbReference type="AlphaFoldDB" id="A0AAV4UBT4"/>
<sequence length="102" mass="11546">MNPDFCYIFTSGKIAFDVTLKAIKKLTSSADIWILSDSLNVIQNLDNWTKIGDKTAVSILKTLLNSFFNGTNSNFNGSRLTLDYDKEIDDILAKKVPLKYQY</sequence>
<protein>
    <submittedName>
        <fullName evidence="1">Uncharacterized protein</fullName>
    </submittedName>
</protein>